<reference evidence="1" key="1">
    <citation type="submission" date="2021-06" db="EMBL/GenBank/DDBJ databases">
        <authorList>
            <person name="Criscuolo A."/>
        </authorList>
    </citation>
    <scope>NUCLEOTIDE SEQUENCE</scope>
    <source>
        <strain evidence="1">CIP111600</strain>
    </source>
</reference>
<dbReference type="Proteomes" id="UP000693672">
    <property type="component" value="Unassembled WGS sequence"/>
</dbReference>
<organism evidence="1 2">
    <name type="scientific">Paenibacillus solanacearum</name>
    <dbReference type="NCBI Taxonomy" id="2048548"/>
    <lineage>
        <taxon>Bacteria</taxon>
        <taxon>Bacillati</taxon>
        <taxon>Bacillota</taxon>
        <taxon>Bacilli</taxon>
        <taxon>Bacillales</taxon>
        <taxon>Paenibacillaceae</taxon>
        <taxon>Paenibacillus</taxon>
    </lineage>
</organism>
<evidence type="ECO:0000313" key="2">
    <source>
        <dbReference type="Proteomes" id="UP000693672"/>
    </source>
</evidence>
<keyword evidence="2" id="KW-1185">Reference proteome</keyword>
<evidence type="ECO:0000313" key="1">
    <source>
        <dbReference type="EMBL" id="CAG7619302.1"/>
    </source>
</evidence>
<comment type="caution">
    <text evidence="1">The sequence shown here is derived from an EMBL/GenBank/DDBJ whole genome shotgun (WGS) entry which is preliminary data.</text>
</comment>
<dbReference type="EMBL" id="CAJVAS010000007">
    <property type="protein sequence ID" value="CAG7619302.1"/>
    <property type="molecule type" value="Genomic_DNA"/>
</dbReference>
<protein>
    <recommendedName>
        <fullName evidence="3">HEAT repeat domain-containing protein</fullName>
    </recommendedName>
</protein>
<evidence type="ECO:0008006" key="3">
    <source>
        <dbReference type="Google" id="ProtNLM"/>
    </source>
</evidence>
<accession>A0A916K159</accession>
<dbReference type="RefSeq" id="WP_218091981.1">
    <property type="nucleotide sequence ID" value="NZ_CAJVAS010000007.1"/>
</dbReference>
<dbReference type="AlphaFoldDB" id="A0A916K159"/>
<gene>
    <name evidence="1" type="ORF">PAESOLCIP111_02201</name>
</gene>
<proteinExistence type="predicted"/>
<sequence>MSQIGDIGALGRHYLQAESYGAAAFCFYRAMLEDRESGNAWNGLVLSLSLMRKEQDSQTALARFALQPNLPYDRDLIAFAMMLWQQNPRALSEWVRGVVNHHSPSGQDKETLNELADDLERSYGQLVERHGEDALRAQGMLSLEEYAGRRLELDWLMDETFDQIINQVKQWIDSSDTEAVLAGVRLLCMLPDPRSEKMLRRVCRNEELDGKVRTHALLALRWLGVRGNARIHKMGESFVINLDDPKPELTVSVPAAYKPALDRMKLWLAKQQGFVTQEEYEGHASTDEPEMPEALAAKVSEAEIPAIYQEVVHMLVRAAYDKYYPLVPTVRETRYWAAALLMLMKDYVEGIGESWTYGEPEQEETAVRHRNWLLSGSPDYYDNIDAAKKMRAAFNG</sequence>
<name>A0A916K159_9BACL</name>